<proteinExistence type="predicted"/>
<sequence length="598" mass="67675">MPNKFDRPIRRVKRVIRFRGNLGKNDTSMIAWWYCGIYKNPVAESQPNVLVAFREIGTAGLGDEFILRRVPLTTLGQVRIGSIWKDQRCQSESVFDVGKFDVVVSKNTWRVVSFGDAVLQGKNSPYPFEIHPLQFERDKNWMIEFDLQSGGRLLVPCLEFFARCYGRSDELKRVLATYAWCGPDEVQKSRLYAPLDEAEEPGRWKVKLRRRMVNGDIVFLAHAKYDRYTETAAKKVYAQIESMHDPKGKTPGFIKIAPWFQGPAQLKVSGISFDNGRSFLALNILGCSDPQGVPLVRHRENSNLVNERADPSVGRDAWAGTPERQLVKPPEIVDLTGDGEPDHAAGAIEIHDPDFEILGDPRVIFDVRNEKAKSVAGPKSSGTGADQYSSGEPLGDGKGVGYASIHARPVLESHGTLRDVWDAMVFLQKKYPEKIEAAQWFTWESGFKTDPRPELIGLTEFDENAEEIDTQLRHWLYADVAAKRVRGILVARLVFQDKWVCIVEIERRPRMKKDKEGERKPSEESFKGLVCIPPSFDEFKKWLTSTLSSIRYVRGIVQSLEGRHIENCRAFSHSQSKTEQIAGEAAVLNALEKVNIRL</sequence>
<name>A0ABW0J967_9BURK</name>
<organism evidence="2 3">
    <name type="scientific">Paraburkholderia denitrificans</name>
    <dbReference type="NCBI Taxonomy" id="694025"/>
    <lineage>
        <taxon>Bacteria</taxon>
        <taxon>Pseudomonadati</taxon>
        <taxon>Pseudomonadota</taxon>
        <taxon>Betaproteobacteria</taxon>
        <taxon>Burkholderiales</taxon>
        <taxon>Burkholderiaceae</taxon>
        <taxon>Paraburkholderia</taxon>
    </lineage>
</organism>
<feature type="compositionally biased region" description="Polar residues" evidence="1">
    <location>
        <begin position="380"/>
        <end position="390"/>
    </location>
</feature>
<accession>A0ABW0J967</accession>
<gene>
    <name evidence="2" type="ORF">ACFPTO_11845</name>
</gene>
<evidence type="ECO:0000256" key="1">
    <source>
        <dbReference type="SAM" id="MobiDB-lite"/>
    </source>
</evidence>
<reference evidence="3" key="1">
    <citation type="journal article" date="2019" name="Int. J. Syst. Evol. Microbiol.">
        <title>The Global Catalogue of Microorganisms (GCM) 10K type strain sequencing project: providing services to taxonomists for standard genome sequencing and annotation.</title>
        <authorList>
            <consortium name="The Broad Institute Genomics Platform"/>
            <consortium name="The Broad Institute Genome Sequencing Center for Infectious Disease"/>
            <person name="Wu L."/>
            <person name="Ma J."/>
        </authorList>
    </citation>
    <scope>NUCLEOTIDE SEQUENCE [LARGE SCALE GENOMIC DNA]</scope>
    <source>
        <strain evidence="3">CCUG 56042</strain>
    </source>
</reference>
<evidence type="ECO:0000313" key="3">
    <source>
        <dbReference type="Proteomes" id="UP001596103"/>
    </source>
</evidence>
<protein>
    <submittedName>
        <fullName evidence="2">Uncharacterized protein</fullName>
    </submittedName>
</protein>
<comment type="caution">
    <text evidence="2">The sequence shown here is derived from an EMBL/GenBank/DDBJ whole genome shotgun (WGS) entry which is preliminary data.</text>
</comment>
<keyword evidence="3" id="KW-1185">Reference proteome</keyword>
<evidence type="ECO:0000313" key="2">
    <source>
        <dbReference type="EMBL" id="MFC5429486.1"/>
    </source>
</evidence>
<dbReference type="RefSeq" id="WP_377711541.1">
    <property type="nucleotide sequence ID" value="NZ_JBHSMP010000013.1"/>
</dbReference>
<dbReference type="Proteomes" id="UP001596103">
    <property type="component" value="Unassembled WGS sequence"/>
</dbReference>
<dbReference type="EMBL" id="JBHSMP010000013">
    <property type="protein sequence ID" value="MFC5429486.1"/>
    <property type="molecule type" value="Genomic_DNA"/>
</dbReference>
<feature type="region of interest" description="Disordered" evidence="1">
    <location>
        <begin position="374"/>
        <end position="393"/>
    </location>
</feature>